<evidence type="ECO:0000256" key="1">
    <source>
        <dbReference type="SAM" id="MobiDB-lite"/>
    </source>
</evidence>
<reference evidence="2" key="1">
    <citation type="submission" date="2020-04" db="EMBL/GenBank/DDBJ databases">
        <authorList>
            <person name="Alioto T."/>
            <person name="Alioto T."/>
            <person name="Gomez Garrido J."/>
        </authorList>
    </citation>
    <scope>NUCLEOTIDE SEQUENCE</scope>
    <source>
        <strain evidence="2">A484AB</strain>
    </source>
</reference>
<evidence type="ECO:0000313" key="3">
    <source>
        <dbReference type="Proteomes" id="UP001152795"/>
    </source>
</evidence>
<organism evidence="2 3">
    <name type="scientific">Paramuricea clavata</name>
    <name type="common">Red gorgonian</name>
    <name type="synonym">Violescent sea-whip</name>
    <dbReference type="NCBI Taxonomy" id="317549"/>
    <lineage>
        <taxon>Eukaryota</taxon>
        <taxon>Metazoa</taxon>
        <taxon>Cnidaria</taxon>
        <taxon>Anthozoa</taxon>
        <taxon>Octocorallia</taxon>
        <taxon>Malacalcyonacea</taxon>
        <taxon>Plexauridae</taxon>
        <taxon>Paramuricea</taxon>
    </lineage>
</organism>
<dbReference type="InterPro" id="IPR006578">
    <property type="entry name" value="MADF-dom"/>
</dbReference>
<feature type="region of interest" description="Disordered" evidence="1">
    <location>
        <begin position="152"/>
        <end position="231"/>
    </location>
</feature>
<feature type="non-terminal residue" evidence="2">
    <location>
        <position position="1"/>
    </location>
</feature>
<dbReference type="Pfam" id="PF10545">
    <property type="entry name" value="MADF_DNA_bdg"/>
    <property type="match status" value="1"/>
</dbReference>
<comment type="caution">
    <text evidence="2">The sequence shown here is derived from an EMBL/GenBank/DDBJ whole genome shotgun (WGS) entry which is preliminary data.</text>
</comment>
<evidence type="ECO:0000313" key="2">
    <source>
        <dbReference type="EMBL" id="CAB4045135.1"/>
    </source>
</evidence>
<dbReference type="Proteomes" id="UP001152795">
    <property type="component" value="Unassembled WGS sequence"/>
</dbReference>
<protein>
    <submittedName>
        <fullName evidence="2">Uncharacterized protein</fullName>
    </submittedName>
</protein>
<gene>
    <name evidence="2" type="ORF">PACLA_8A069538</name>
</gene>
<feature type="compositionally biased region" description="Low complexity" evidence="1">
    <location>
        <begin position="176"/>
        <end position="194"/>
    </location>
</feature>
<name>A0A6S7KI04_PARCT</name>
<feature type="non-terminal residue" evidence="2">
    <location>
        <position position="231"/>
    </location>
</feature>
<dbReference type="EMBL" id="CACRXK020037762">
    <property type="protein sequence ID" value="CAB4045135.1"/>
    <property type="molecule type" value="Genomic_DNA"/>
</dbReference>
<sequence length="231" mass="26728">RLAEQLGSRYCVDKIQQEWHNLATYFERERMRMKGSKKSGAGSDEVYRTKWPYYASMEFYMDKSIPDAAVSTLQHIARIAKKSSKTTKSACEEKKAKLWEVLAENLSGSHSDGDWQQAWQQGFQAGFQKAWQQCSQMFMQRQTFMPQMTQSFHPTAHNHQASSTFYMQPSTPPHHQPFTQPLPTQPSTPHHQPFTTPPRTQPTTPQQQPFTPPHMQSSTPEHQLKPRNHPN</sequence>
<dbReference type="AlphaFoldDB" id="A0A6S7KI04"/>
<feature type="compositionally biased region" description="Polar residues" evidence="1">
    <location>
        <begin position="152"/>
        <end position="167"/>
    </location>
</feature>
<keyword evidence="3" id="KW-1185">Reference proteome</keyword>
<accession>A0A6S7KI04</accession>
<proteinExistence type="predicted"/>
<dbReference type="OrthoDB" id="5978065at2759"/>